<dbReference type="Proteomes" id="UP000006898">
    <property type="component" value="Chromosome"/>
</dbReference>
<protein>
    <submittedName>
        <fullName evidence="1">Uncharacterized protein</fullName>
    </submittedName>
</protein>
<accession>D5MN30</accession>
<organism evidence="1 2">
    <name type="scientific">Methylomirabilis oxygeniifera</name>
    <dbReference type="NCBI Taxonomy" id="671143"/>
    <lineage>
        <taxon>Bacteria</taxon>
        <taxon>Candidatus Methylomirabilota</taxon>
        <taxon>Candidatus Methylomirabilia</taxon>
        <taxon>Candidatus Methylomirabilales</taxon>
        <taxon>Candidatus Methylomirabilaceae</taxon>
        <taxon>Candidatus Methylomirabilis</taxon>
    </lineage>
</organism>
<dbReference type="KEGG" id="mox:DAMO_1070"/>
<dbReference type="HOGENOM" id="CLU_1755502_0_0_0"/>
<evidence type="ECO:0000313" key="1">
    <source>
        <dbReference type="EMBL" id="CBE68130.1"/>
    </source>
</evidence>
<dbReference type="EMBL" id="FP565575">
    <property type="protein sequence ID" value="CBE68130.1"/>
    <property type="molecule type" value="Genomic_DNA"/>
</dbReference>
<dbReference type="STRING" id="671143.DAMO_1070"/>
<name>D5MN30_METO1</name>
<evidence type="ECO:0000313" key="2">
    <source>
        <dbReference type="Proteomes" id="UP000006898"/>
    </source>
</evidence>
<sequence>MGAFNHRDSRHGHALIQELAVVRKTLGRLDAKLQESDSEHVPKEDDRELRLALQRIDDDRLTQLALDYAVCVRGLTAPMVSRAWKGELTEEVKEAHRLLLSRLQTLERLAGSPVGRLWLWLQARLRRVFRKPAHVQSLPSSGTNGNRR</sequence>
<dbReference type="AlphaFoldDB" id="D5MN30"/>
<proteinExistence type="predicted"/>
<gene>
    <name evidence="1" type="ORF">DAMO_1070</name>
</gene>
<reference evidence="1 2" key="1">
    <citation type="journal article" date="2010" name="Nature">
        <title>Nitrite-driven anaerobic methane oxidation by oxygenic bacteria.</title>
        <authorList>
            <person name="Ettwig K.F."/>
            <person name="Butler M.K."/>
            <person name="Le Paslier D."/>
            <person name="Pelletier E."/>
            <person name="Mangenot S."/>
            <person name="Kuypers M.M.M."/>
            <person name="Schreiber F."/>
            <person name="Dutilh B.E."/>
            <person name="Zedelius J."/>
            <person name="de Beer D."/>
            <person name="Gloerich J."/>
            <person name="Wessels H.J.C.T."/>
            <person name="van Allen T."/>
            <person name="Luesken F."/>
            <person name="Wu M."/>
            <person name="van de Pas-Schoonen K.T."/>
            <person name="Op den Camp H.J.M."/>
            <person name="Janssen-Megens E.M."/>
            <person name="Francoijs K-J."/>
            <person name="Stunnenberg H."/>
            <person name="Weissenbach J."/>
            <person name="Jetten M.S.M."/>
            <person name="Strous M."/>
        </authorList>
    </citation>
    <scope>NUCLEOTIDE SEQUENCE [LARGE SCALE GENOMIC DNA]</scope>
</reference>